<reference evidence="2" key="2">
    <citation type="journal article" date="2015" name="Data Brief">
        <title>Shoot transcriptome of the giant reed, Arundo donax.</title>
        <authorList>
            <person name="Barrero R.A."/>
            <person name="Guerrero F.D."/>
            <person name="Moolhuijzen P."/>
            <person name="Goolsby J.A."/>
            <person name="Tidwell J."/>
            <person name="Bellgard S.E."/>
            <person name="Bellgard M.I."/>
        </authorList>
    </citation>
    <scope>NUCLEOTIDE SEQUENCE</scope>
    <source>
        <tissue evidence="2">Shoot tissue taken approximately 20 cm above the soil surface</tissue>
    </source>
</reference>
<protein>
    <submittedName>
        <fullName evidence="2">Uncharacterized protein</fullName>
    </submittedName>
</protein>
<evidence type="ECO:0000313" key="2">
    <source>
        <dbReference type="EMBL" id="JAE21430.1"/>
    </source>
</evidence>
<proteinExistence type="predicted"/>
<accession>A0A0A9G8M8</accession>
<feature type="compositionally biased region" description="Basic residues" evidence="1">
    <location>
        <begin position="7"/>
        <end position="20"/>
    </location>
</feature>
<name>A0A0A9G8M8_ARUDO</name>
<organism evidence="2">
    <name type="scientific">Arundo donax</name>
    <name type="common">Giant reed</name>
    <name type="synonym">Donax arundinaceus</name>
    <dbReference type="NCBI Taxonomy" id="35708"/>
    <lineage>
        <taxon>Eukaryota</taxon>
        <taxon>Viridiplantae</taxon>
        <taxon>Streptophyta</taxon>
        <taxon>Embryophyta</taxon>
        <taxon>Tracheophyta</taxon>
        <taxon>Spermatophyta</taxon>
        <taxon>Magnoliopsida</taxon>
        <taxon>Liliopsida</taxon>
        <taxon>Poales</taxon>
        <taxon>Poaceae</taxon>
        <taxon>PACMAD clade</taxon>
        <taxon>Arundinoideae</taxon>
        <taxon>Arundineae</taxon>
        <taxon>Arundo</taxon>
    </lineage>
</organism>
<dbReference type="EMBL" id="GBRH01176466">
    <property type="protein sequence ID" value="JAE21430.1"/>
    <property type="molecule type" value="Transcribed_RNA"/>
</dbReference>
<feature type="region of interest" description="Disordered" evidence="1">
    <location>
        <begin position="1"/>
        <end position="26"/>
    </location>
</feature>
<reference evidence="2" key="1">
    <citation type="submission" date="2014-09" db="EMBL/GenBank/DDBJ databases">
        <authorList>
            <person name="Magalhaes I.L.F."/>
            <person name="Oliveira U."/>
            <person name="Santos F.R."/>
            <person name="Vidigal T.H.D.A."/>
            <person name="Brescovit A.D."/>
            <person name="Santos A.J."/>
        </authorList>
    </citation>
    <scope>NUCLEOTIDE SEQUENCE</scope>
    <source>
        <tissue evidence="2">Shoot tissue taken approximately 20 cm above the soil surface</tissue>
    </source>
</reference>
<dbReference type="AlphaFoldDB" id="A0A0A9G8M8"/>
<evidence type="ECO:0000256" key="1">
    <source>
        <dbReference type="SAM" id="MobiDB-lite"/>
    </source>
</evidence>
<sequence>MGCGRRLERRRRRRHRRWSSARRASTTPLISSSVITASTTTSCSTASRGATVAKGRTSSLLVLTSARGVLRCGSLAMAAATDTCIKMAMPTLMGAQR</sequence>